<proteinExistence type="predicted"/>
<evidence type="ECO:0000313" key="3">
    <source>
        <dbReference type="Proteomes" id="UP000430975"/>
    </source>
</evidence>
<feature type="region of interest" description="Disordered" evidence="1">
    <location>
        <begin position="24"/>
        <end position="51"/>
    </location>
</feature>
<dbReference type="Proteomes" id="UP000430975">
    <property type="component" value="Unassembled WGS sequence"/>
</dbReference>
<reference evidence="2 3" key="1">
    <citation type="submission" date="2019-11" db="EMBL/GenBank/DDBJ databases">
        <title>Characterisation of Fundicoccus ignavus gen. nov. sp. nov., a novel genus of the family Aerococcaceae isolated from bulk tank milk.</title>
        <authorList>
            <person name="Siebert A."/>
            <person name="Huptas C."/>
            <person name="Wenning M."/>
            <person name="Scherer S."/>
            <person name="Doll E.V."/>
        </authorList>
    </citation>
    <scope>NUCLEOTIDE SEQUENCE [LARGE SCALE GENOMIC DNA]</scope>
    <source>
        <strain evidence="2 3">WS4759</strain>
    </source>
</reference>
<gene>
    <name evidence="2" type="ORF">GIY09_08965</name>
</gene>
<evidence type="ECO:0000313" key="2">
    <source>
        <dbReference type="EMBL" id="MRI85993.1"/>
    </source>
</evidence>
<dbReference type="AlphaFoldDB" id="A0A6I2GZZ2"/>
<dbReference type="EMBL" id="WJQS01000008">
    <property type="protein sequence ID" value="MRI85993.1"/>
    <property type="molecule type" value="Genomic_DNA"/>
</dbReference>
<accession>A0A6I2GZZ2</accession>
<name>A0A6I2GZZ2_9LACT</name>
<sequence length="81" mass="9125">MPTEHPERTVSGVESLTNLAGAQAIRKDSTHPNFDNTLPETDPNRSEEDKNADVIPKDFETFNLDAIDKLKESVKEDKQEE</sequence>
<dbReference type="RefSeq" id="WP_153863820.1">
    <property type="nucleotide sequence ID" value="NZ_WJQS01000008.1"/>
</dbReference>
<organism evidence="2 3">
    <name type="scientific">Fundicoccus ignavus</name>
    <dbReference type="NCBI Taxonomy" id="2664442"/>
    <lineage>
        <taxon>Bacteria</taxon>
        <taxon>Bacillati</taxon>
        <taxon>Bacillota</taxon>
        <taxon>Bacilli</taxon>
        <taxon>Lactobacillales</taxon>
        <taxon>Aerococcaceae</taxon>
        <taxon>Fundicoccus</taxon>
    </lineage>
</organism>
<keyword evidence="3" id="KW-1185">Reference proteome</keyword>
<evidence type="ECO:0000256" key="1">
    <source>
        <dbReference type="SAM" id="MobiDB-lite"/>
    </source>
</evidence>
<feature type="compositionally biased region" description="Basic and acidic residues" evidence="1">
    <location>
        <begin position="42"/>
        <end position="51"/>
    </location>
</feature>
<protein>
    <submittedName>
        <fullName evidence="2">Uncharacterized protein</fullName>
    </submittedName>
</protein>
<comment type="caution">
    <text evidence="2">The sequence shown here is derived from an EMBL/GenBank/DDBJ whole genome shotgun (WGS) entry which is preliminary data.</text>
</comment>